<dbReference type="Proteomes" id="UP000693672">
    <property type="component" value="Unassembled WGS sequence"/>
</dbReference>
<sequence length="585" mass="65236">MSSLKERLLRHKKPASALEPEVRGSDSAGVETEPELEAGTGTNAACGLASACVSAAAASDEWETVGGRMETTDWGSFVLRRRTYAPGYRHGKYRLSDLQSEGAHLRPLYLTGGRRREEDPTAKSVEEDPMKFHERLLFIDTETTGLGLGAGNVPFMVGIGFYEGGNYTVEQMLIRHPGEEIAMLAYLQEKLERYPIVISYNGKSFDWPIVKNRYIMNRMTLRAEPKGHIDFLYPSRSLWKHSLPSCRLGNVEEERLLVHREDDVPGSLAPALYFQYLAEKDPSVLHGVFIHNELDILSLAGLAVHFAGVLSGRIDWREVRPYGYEEWFRMGLWLDKVGMREAAEGAMDALYEASLRGETKDAAERRYDDGDSQDGANPANDTHVDVSTAETSGWVADAESIGRASLASGNVAGTTDGAAYWLPLAQYYKRLGRYADACRLWQRYIELKGEHGIASMEPYVELSMHYEHREKQWETARQYAVMALEKLRQRAALKMRQGSREKSGSGRSRVGASVSTGGVKGTDEVKEADALRKRIERLERKAAAAAANTVQKPRTKTKTRQTRAETGERGPIQAEQLALPLEQSV</sequence>
<proteinExistence type="predicted"/>
<feature type="compositionally biased region" description="Low complexity" evidence="1">
    <location>
        <begin position="543"/>
        <end position="552"/>
    </location>
</feature>
<reference evidence="3" key="1">
    <citation type="submission" date="2021-06" db="EMBL/GenBank/DDBJ databases">
        <authorList>
            <person name="Criscuolo A."/>
        </authorList>
    </citation>
    <scope>NUCLEOTIDE SEQUENCE</scope>
    <source>
        <strain evidence="3">CIP111600</strain>
    </source>
</reference>
<feature type="region of interest" description="Disordered" evidence="1">
    <location>
        <begin position="541"/>
        <end position="585"/>
    </location>
</feature>
<comment type="caution">
    <text evidence="3">The sequence shown here is derived from an EMBL/GenBank/DDBJ whole genome shotgun (WGS) entry which is preliminary data.</text>
</comment>
<feature type="compositionally biased region" description="Low complexity" evidence="1">
    <location>
        <begin position="505"/>
        <end position="517"/>
    </location>
</feature>
<keyword evidence="4" id="KW-1185">Reference proteome</keyword>
<dbReference type="InterPro" id="IPR038720">
    <property type="entry name" value="YprB_RNase_H-like_dom"/>
</dbReference>
<feature type="region of interest" description="Disordered" evidence="1">
    <location>
        <begin position="493"/>
        <end position="528"/>
    </location>
</feature>
<dbReference type="EMBL" id="CAJVAS010000031">
    <property type="protein sequence ID" value="CAG7645541.1"/>
    <property type="molecule type" value="Genomic_DNA"/>
</dbReference>
<feature type="region of interest" description="Disordered" evidence="1">
    <location>
        <begin position="1"/>
        <end position="36"/>
    </location>
</feature>
<organism evidence="3 4">
    <name type="scientific">Paenibacillus solanacearum</name>
    <dbReference type="NCBI Taxonomy" id="2048548"/>
    <lineage>
        <taxon>Bacteria</taxon>
        <taxon>Bacillati</taxon>
        <taxon>Bacillota</taxon>
        <taxon>Bacilli</taxon>
        <taxon>Bacillales</taxon>
        <taxon>Paenibacillaceae</taxon>
        <taxon>Paenibacillus</taxon>
    </lineage>
</organism>
<dbReference type="RefSeq" id="WP_218094687.1">
    <property type="nucleotide sequence ID" value="NZ_CAJVAS010000031.1"/>
</dbReference>
<evidence type="ECO:0000259" key="2">
    <source>
        <dbReference type="Pfam" id="PF13482"/>
    </source>
</evidence>
<evidence type="ECO:0000256" key="1">
    <source>
        <dbReference type="SAM" id="MobiDB-lite"/>
    </source>
</evidence>
<name>A0A916K8Q6_9BACL</name>
<protein>
    <recommendedName>
        <fullName evidence="2">YprB ribonuclease H-like domain-containing protein</fullName>
    </recommendedName>
</protein>
<evidence type="ECO:0000313" key="4">
    <source>
        <dbReference type="Proteomes" id="UP000693672"/>
    </source>
</evidence>
<dbReference type="PANTHER" id="PTHR38462">
    <property type="entry name" value="EXONUCLEASE-LIKE PROTEIN"/>
    <property type="match status" value="1"/>
</dbReference>
<evidence type="ECO:0000313" key="3">
    <source>
        <dbReference type="EMBL" id="CAG7645541.1"/>
    </source>
</evidence>
<gene>
    <name evidence="3" type="ORF">PAESOLCIP111_04974</name>
</gene>
<dbReference type="AlphaFoldDB" id="A0A916K8Q6"/>
<dbReference type="PANTHER" id="PTHR38462:SF1">
    <property type="entry name" value="YPRB RIBONUCLEASE H-LIKE DOMAIN-CONTAINING PROTEIN"/>
    <property type="match status" value="1"/>
</dbReference>
<feature type="region of interest" description="Disordered" evidence="1">
    <location>
        <begin position="363"/>
        <end position="386"/>
    </location>
</feature>
<feature type="domain" description="YprB ribonuclease H-like" evidence="2">
    <location>
        <begin position="137"/>
        <end position="305"/>
    </location>
</feature>
<accession>A0A916K8Q6</accession>
<dbReference type="Pfam" id="PF13482">
    <property type="entry name" value="RNase_H_2"/>
    <property type="match status" value="1"/>
</dbReference>